<evidence type="ECO:0000313" key="3">
    <source>
        <dbReference type="Proteomes" id="UP000325081"/>
    </source>
</evidence>
<dbReference type="OrthoDB" id="10502363at2759"/>
<reference evidence="3" key="1">
    <citation type="journal article" date="2019" name="Curr. Biol.">
        <title>Genome Sequence of Striga asiatica Provides Insight into the Evolution of Plant Parasitism.</title>
        <authorList>
            <person name="Yoshida S."/>
            <person name="Kim S."/>
            <person name="Wafula E.K."/>
            <person name="Tanskanen J."/>
            <person name="Kim Y.M."/>
            <person name="Honaas L."/>
            <person name="Yang Z."/>
            <person name="Spallek T."/>
            <person name="Conn C.E."/>
            <person name="Ichihashi Y."/>
            <person name="Cheong K."/>
            <person name="Cui S."/>
            <person name="Der J.P."/>
            <person name="Gundlach H."/>
            <person name="Jiao Y."/>
            <person name="Hori C."/>
            <person name="Ishida J.K."/>
            <person name="Kasahara H."/>
            <person name="Kiba T."/>
            <person name="Kim M.S."/>
            <person name="Koo N."/>
            <person name="Laohavisit A."/>
            <person name="Lee Y.H."/>
            <person name="Lumba S."/>
            <person name="McCourt P."/>
            <person name="Mortimer J.C."/>
            <person name="Mutuku J.M."/>
            <person name="Nomura T."/>
            <person name="Sasaki-Sekimoto Y."/>
            <person name="Seto Y."/>
            <person name="Wang Y."/>
            <person name="Wakatake T."/>
            <person name="Sakakibara H."/>
            <person name="Demura T."/>
            <person name="Yamaguchi S."/>
            <person name="Yoneyama K."/>
            <person name="Manabe R.I."/>
            <person name="Nelson D.C."/>
            <person name="Schulman A.H."/>
            <person name="Timko M.P."/>
            <person name="dePamphilis C.W."/>
            <person name="Choi D."/>
            <person name="Shirasu K."/>
        </authorList>
    </citation>
    <scope>NUCLEOTIDE SEQUENCE [LARGE SCALE GENOMIC DNA]</scope>
    <source>
        <strain evidence="3">cv. UVA1</strain>
    </source>
</reference>
<evidence type="ECO:0000256" key="1">
    <source>
        <dbReference type="SAM" id="MobiDB-lite"/>
    </source>
</evidence>
<evidence type="ECO:0000313" key="2">
    <source>
        <dbReference type="EMBL" id="GER57718.1"/>
    </source>
</evidence>
<protein>
    <submittedName>
        <fullName evidence="2">Glutamate dehydrogenase</fullName>
    </submittedName>
</protein>
<proteinExistence type="predicted"/>
<comment type="caution">
    <text evidence="2">The sequence shown here is derived from an EMBL/GenBank/DDBJ whole genome shotgun (WGS) entry which is preliminary data.</text>
</comment>
<feature type="region of interest" description="Disordered" evidence="1">
    <location>
        <begin position="182"/>
        <end position="203"/>
    </location>
</feature>
<keyword evidence="3" id="KW-1185">Reference proteome</keyword>
<accession>A0A5A7RKT3</accession>
<dbReference type="Proteomes" id="UP000325081">
    <property type="component" value="Unassembled WGS sequence"/>
</dbReference>
<dbReference type="AlphaFoldDB" id="A0A5A7RKT3"/>
<dbReference type="EMBL" id="BKCP01013514">
    <property type="protein sequence ID" value="GER57718.1"/>
    <property type="molecule type" value="Genomic_DNA"/>
</dbReference>
<name>A0A5A7RKT3_STRAF</name>
<gene>
    <name evidence="2" type="ORF">STAS_35540</name>
</gene>
<sequence>MEILVRFSHSLNKDFITYKIKKGVTSVYTLCPYVTFLSQGHNIITPLGEHRVDAEPRGDSVDETLHFCYSYILSFSSSIQRNIHIPIGDLLLQILGVLSVDSAPDGHARAEDLLDGAGQILGHRSRPHDLGDLDYSGCGGDDGDLGLTVLNSELDGDAEAFPILGRLLGDVLTDLLRGETERTDLGGERAGSADLSSGDPDENVDDLRGIELRRHADCWSSMRTLEELSLYTGSLGDGQDSTRLAHAHRRSLG</sequence>
<organism evidence="2 3">
    <name type="scientific">Striga asiatica</name>
    <name type="common">Asiatic witchweed</name>
    <name type="synonym">Buchnera asiatica</name>
    <dbReference type="NCBI Taxonomy" id="4170"/>
    <lineage>
        <taxon>Eukaryota</taxon>
        <taxon>Viridiplantae</taxon>
        <taxon>Streptophyta</taxon>
        <taxon>Embryophyta</taxon>
        <taxon>Tracheophyta</taxon>
        <taxon>Spermatophyta</taxon>
        <taxon>Magnoliopsida</taxon>
        <taxon>eudicotyledons</taxon>
        <taxon>Gunneridae</taxon>
        <taxon>Pentapetalae</taxon>
        <taxon>asterids</taxon>
        <taxon>lamiids</taxon>
        <taxon>Lamiales</taxon>
        <taxon>Orobanchaceae</taxon>
        <taxon>Buchnereae</taxon>
        <taxon>Striga</taxon>
    </lineage>
</organism>